<dbReference type="PANTHER" id="PTHR43297">
    <property type="entry name" value="OLIGOPEPTIDE TRANSPORT ATP-BINDING PROTEIN APPD"/>
    <property type="match status" value="1"/>
</dbReference>
<evidence type="ECO:0000256" key="1">
    <source>
        <dbReference type="ARBA" id="ARBA00004202"/>
    </source>
</evidence>
<proteinExistence type="inferred from homology"/>
<evidence type="ECO:0000256" key="4">
    <source>
        <dbReference type="ARBA" id="ARBA00022475"/>
    </source>
</evidence>
<name>A0AAQ1RUN0_9FIRM</name>
<comment type="subcellular location">
    <subcellularLocation>
        <location evidence="1">Cell membrane</location>
        <topology evidence="1">Peripheral membrane protein</topology>
    </subcellularLocation>
</comment>
<sequence length="261" mass="28761">MSKKLLQVEHLSIALKNPYQDLVKDISFSLEEAGAVILLGQSGSGKTMTCRAILGLLNSSAFQVNGEIFFDNRSLLQLKEKERALYYGNKIAFIPQNPMTALDPSRKIGAQMAEFLNLHQDLKKKEALSLYEQALSRAGLTDTKRILSSRPYQLSGGMLQRCLIALAIAGNAKLVVADEPTTALDAIHRDKAVEQFLHLQEQGCALLLVTHDFDVARHVGGHVLILKEGQMVEQGCAQEVLQNPIADYTKELIEAIHLGWG</sequence>
<dbReference type="RefSeq" id="WP_021658791.1">
    <property type="nucleotide sequence ID" value="NZ_FQVY01000001.1"/>
</dbReference>
<reference evidence="10" key="1">
    <citation type="submission" date="2016-11" db="EMBL/GenBank/DDBJ databases">
        <authorList>
            <person name="Jaros S."/>
            <person name="Januszkiewicz K."/>
            <person name="Wedrychowicz H."/>
        </authorList>
    </citation>
    <scope>NUCLEOTIDE SEQUENCE [LARGE SCALE GENOMIC DNA]</scope>
    <source>
        <strain evidence="10">DSM 4029</strain>
    </source>
</reference>
<dbReference type="PROSITE" id="PS50893">
    <property type="entry name" value="ABC_TRANSPORTER_2"/>
    <property type="match status" value="1"/>
</dbReference>
<dbReference type="GO" id="GO:0005524">
    <property type="term" value="F:ATP binding"/>
    <property type="evidence" value="ECO:0007669"/>
    <property type="project" value="UniProtKB-KW"/>
</dbReference>
<dbReference type="CDD" id="cd03257">
    <property type="entry name" value="ABC_NikE_OppD_transporters"/>
    <property type="match status" value="1"/>
</dbReference>
<accession>A0AAQ1RUN0</accession>
<dbReference type="Proteomes" id="UP000184089">
    <property type="component" value="Unassembled WGS sequence"/>
</dbReference>
<dbReference type="GO" id="GO:0016887">
    <property type="term" value="F:ATP hydrolysis activity"/>
    <property type="evidence" value="ECO:0007669"/>
    <property type="project" value="InterPro"/>
</dbReference>
<gene>
    <name evidence="9" type="ORF">SAMN05444424_0068</name>
</gene>
<dbReference type="Gene3D" id="3.40.50.300">
    <property type="entry name" value="P-loop containing nucleotide triphosphate hydrolases"/>
    <property type="match status" value="1"/>
</dbReference>
<keyword evidence="7" id="KW-0472">Membrane</keyword>
<comment type="similarity">
    <text evidence="2">Belongs to the ABC transporter superfamily.</text>
</comment>
<keyword evidence="6 9" id="KW-0067">ATP-binding</keyword>
<keyword evidence="5" id="KW-0547">Nucleotide-binding</keyword>
<evidence type="ECO:0000259" key="8">
    <source>
        <dbReference type="PROSITE" id="PS50893"/>
    </source>
</evidence>
<dbReference type="GO" id="GO:0005886">
    <property type="term" value="C:plasma membrane"/>
    <property type="evidence" value="ECO:0007669"/>
    <property type="project" value="UniProtKB-SubCell"/>
</dbReference>
<evidence type="ECO:0000313" key="9">
    <source>
        <dbReference type="EMBL" id="SHF61465.1"/>
    </source>
</evidence>
<dbReference type="PANTHER" id="PTHR43297:SF2">
    <property type="entry name" value="DIPEPTIDE TRANSPORT ATP-BINDING PROTEIN DPPD"/>
    <property type="match status" value="1"/>
</dbReference>
<dbReference type="EMBL" id="FQVY01000001">
    <property type="protein sequence ID" value="SHF61465.1"/>
    <property type="molecule type" value="Genomic_DNA"/>
</dbReference>
<keyword evidence="4" id="KW-1003">Cell membrane</keyword>
<feature type="domain" description="ABC transporter" evidence="8">
    <location>
        <begin position="6"/>
        <end position="253"/>
    </location>
</feature>
<dbReference type="InterPro" id="IPR027417">
    <property type="entry name" value="P-loop_NTPase"/>
</dbReference>
<evidence type="ECO:0000256" key="7">
    <source>
        <dbReference type="ARBA" id="ARBA00023136"/>
    </source>
</evidence>
<dbReference type="SMART" id="SM00382">
    <property type="entry name" value="AAA"/>
    <property type="match status" value="1"/>
</dbReference>
<dbReference type="InterPro" id="IPR003439">
    <property type="entry name" value="ABC_transporter-like_ATP-bd"/>
</dbReference>
<comment type="caution">
    <text evidence="9">The sequence shown here is derived from an EMBL/GenBank/DDBJ whole genome shotgun (WGS) entry which is preliminary data.</text>
</comment>
<dbReference type="Pfam" id="PF00005">
    <property type="entry name" value="ABC_tran"/>
    <property type="match status" value="1"/>
</dbReference>
<evidence type="ECO:0000256" key="3">
    <source>
        <dbReference type="ARBA" id="ARBA00022448"/>
    </source>
</evidence>
<dbReference type="InterPro" id="IPR050388">
    <property type="entry name" value="ABC_Ni/Peptide_Import"/>
</dbReference>
<evidence type="ECO:0000313" key="10">
    <source>
        <dbReference type="Proteomes" id="UP000184089"/>
    </source>
</evidence>
<protein>
    <submittedName>
        <fullName evidence="9">Nickel transport system ATP-binding protein</fullName>
    </submittedName>
</protein>
<evidence type="ECO:0000256" key="5">
    <source>
        <dbReference type="ARBA" id="ARBA00022741"/>
    </source>
</evidence>
<organism evidence="9 10">
    <name type="scientific">Bittarella massiliensis</name>
    <name type="common">ex Durand et al. 2017</name>
    <dbReference type="NCBI Taxonomy" id="1720313"/>
    <lineage>
        <taxon>Bacteria</taxon>
        <taxon>Bacillati</taxon>
        <taxon>Bacillota</taxon>
        <taxon>Clostridia</taxon>
        <taxon>Eubacteriales</taxon>
        <taxon>Oscillospiraceae</taxon>
        <taxon>Bittarella (ex Durand et al. 2017)</taxon>
    </lineage>
</organism>
<keyword evidence="3" id="KW-0813">Transport</keyword>
<dbReference type="SUPFAM" id="SSF52540">
    <property type="entry name" value="P-loop containing nucleoside triphosphate hydrolases"/>
    <property type="match status" value="1"/>
</dbReference>
<dbReference type="AlphaFoldDB" id="A0AAQ1RUN0"/>
<evidence type="ECO:0000256" key="2">
    <source>
        <dbReference type="ARBA" id="ARBA00005417"/>
    </source>
</evidence>
<evidence type="ECO:0000256" key="6">
    <source>
        <dbReference type="ARBA" id="ARBA00022840"/>
    </source>
</evidence>
<dbReference type="InterPro" id="IPR003593">
    <property type="entry name" value="AAA+_ATPase"/>
</dbReference>